<feature type="chain" id="PRO_5016884870" description="DUF3153 domain-containing protein" evidence="3">
    <location>
        <begin position="27"/>
        <end position="293"/>
    </location>
</feature>
<gene>
    <name evidence="4" type="ORF">DES53_10553</name>
</gene>
<comment type="caution">
    <text evidence="4">The sequence shown here is derived from an EMBL/GenBank/DDBJ whole genome shotgun (WGS) entry which is preliminary data.</text>
</comment>
<evidence type="ECO:0008006" key="6">
    <source>
        <dbReference type="Google" id="ProtNLM"/>
    </source>
</evidence>
<evidence type="ECO:0000256" key="1">
    <source>
        <dbReference type="SAM" id="MobiDB-lite"/>
    </source>
</evidence>
<evidence type="ECO:0000256" key="3">
    <source>
        <dbReference type="SAM" id="SignalP"/>
    </source>
</evidence>
<protein>
    <recommendedName>
        <fullName evidence="6">DUF3153 domain-containing protein</fullName>
    </recommendedName>
</protein>
<name>A0A366HNU9_9BACT</name>
<dbReference type="Proteomes" id="UP000253426">
    <property type="component" value="Unassembled WGS sequence"/>
</dbReference>
<proteinExistence type="predicted"/>
<dbReference type="PROSITE" id="PS51257">
    <property type="entry name" value="PROKAR_LIPOPROTEIN"/>
    <property type="match status" value="1"/>
</dbReference>
<keyword evidence="2" id="KW-1133">Transmembrane helix</keyword>
<organism evidence="4 5">
    <name type="scientific">Roseimicrobium gellanilyticum</name>
    <dbReference type="NCBI Taxonomy" id="748857"/>
    <lineage>
        <taxon>Bacteria</taxon>
        <taxon>Pseudomonadati</taxon>
        <taxon>Verrucomicrobiota</taxon>
        <taxon>Verrucomicrobiia</taxon>
        <taxon>Verrucomicrobiales</taxon>
        <taxon>Verrucomicrobiaceae</taxon>
        <taxon>Roseimicrobium</taxon>
    </lineage>
</organism>
<evidence type="ECO:0000256" key="2">
    <source>
        <dbReference type="SAM" id="Phobius"/>
    </source>
</evidence>
<reference evidence="4 5" key="1">
    <citation type="submission" date="2018-06" db="EMBL/GenBank/DDBJ databases">
        <title>Genomic Encyclopedia of Type Strains, Phase IV (KMG-IV): sequencing the most valuable type-strain genomes for metagenomic binning, comparative biology and taxonomic classification.</title>
        <authorList>
            <person name="Goeker M."/>
        </authorList>
    </citation>
    <scope>NUCLEOTIDE SEQUENCE [LARGE SCALE GENOMIC DNA]</scope>
    <source>
        <strain evidence="4 5">DSM 25532</strain>
    </source>
</reference>
<feature type="compositionally biased region" description="Low complexity" evidence="1">
    <location>
        <begin position="240"/>
        <end position="250"/>
    </location>
</feature>
<dbReference type="EMBL" id="QNRR01000005">
    <property type="protein sequence ID" value="RBP43655.1"/>
    <property type="molecule type" value="Genomic_DNA"/>
</dbReference>
<dbReference type="RefSeq" id="WP_113959141.1">
    <property type="nucleotide sequence ID" value="NZ_QNRR01000005.1"/>
</dbReference>
<feature type="compositionally biased region" description="Pro residues" evidence="1">
    <location>
        <begin position="251"/>
        <end position="293"/>
    </location>
</feature>
<evidence type="ECO:0000313" key="5">
    <source>
        <dbReference type="Proteomes" id="UP000253426"/>
    </source>
</evidence>
<feature type="signal peptide" evidence="3">
    <location>
        <begin position="1"/>
        <end position="26"/>
    </location>
</feature>
<keyword evidence="2" id="KW-0812">Transmembrane</keyword>
<feature type="region of interest" description="Disordered" evidence="1">
    <location>
        <begin position="240"/>
        <end position="293"/>
    </location>
</feature>
<feature type="transmembrane region" description="Helical" evidence="2">
    <location>
        <begin position="200"/>
        <end position="218"/>
    </location>
</feature>
<keyword evidence="5" id="KW-1185">Reference proteome</keyword>
<evidence type="ECO:0000313" key="4">
    <source>
        <dbReference type="EMBL" id="RBP43655.1"/>
    </source>
</evidence>
<accession>A0A366HNU9</accession>
<dbReference type="OrthoDB" id="188840at2"/>
<keyword evidence="3" id="KW-0732">Signal</keyword>
<dbReference type="AlphaFoldDB" id="A0A366HNU9"/>
<keyword evidence="2" id="KW-0472">Membrane</keyword>
<sequence length="293" mass="31421">MIHARLSLAALAATCLFLLSSCLDYEEDMIIHKDLSGEVISTITLPDSLISSYSKVGPEFDEAKLRARFDALSGVKLLNYSKSNDRRPVVKLHISFSSLEKLNEALAANKPAGILGGEFTVSKADGKTSIVRKLGVGEPISDLPQQNWVQYKTHFDGKIANTNSGFYDQANSDVRYRFKLTEILANQPTQETVLARALPWKWIFICLVVIAAAAYYGWELTKKKKVVVNPQPLHATRAAAVTPPGATPQAAPAPAPAPAPPSAGPQRPAGPPRPQRPGPPQNPGPGPSGPSAS</sequence>